<dbReference type="Proteomes" id="UP000053555">
    <property type="component" value="Unassembled WGS sequence"/>
</dbReference>
<organism evidence="1">
    <name type="scientific">Glycine soja</name>
    <name type="common">Wild soybean</name>
    <dbReference type="NCBI Taxonomy" id="3848"/>
    <lineage>
        <taxon>Eukaryota</taxon>
        <taxon>Viridiplantae</taxon>
        <taxon>Streptophyta</taxon>
        <taxon>Embryophyta</taxon>
        <taxon>Tracheophyta</taxon>
        <taxon>Spermatophyta</taxon>
        <taxon>Magnoliopsida</taxon>
        <taxon>eudicotyledons</taxon>
        <taxon>Gunneridae</taxon>
        <taxon>Pentapetalae</taxon>
        <taxon>rosids</taxon>
        <taxon>fabids</taxon>
        <taxon>Fabales</taxon>
        <taxon>Fabaceae</taxon>
        <taxon>Papilionoideae</taxon>
        <taxon>50 kb inversion clade</taxon>
        <taxon>NPAAA clade</taxon>
        <taxon>indigoferoid/millettioid clade</taxon>
        <taxon>Phaseoleae</taxon>
        <taxon>Glycine</taxon>
        <taxon>Glycine subgen. Soja</taxon>
    </lineage>
</organism>
<evidence type="ECO:0000313" key="1">
    <source>
        <dbReference type="EMBL" id="KHN23544.1"/>
    </source>
</evidence>
<protein>
    <submittedName>
        <fullName evidence="1">Uncharacterized protein</fullName>
    </submittedName>
</protein>
<accession>A0A0B2QTY5</accession>
<dbReference type="EMBL" id="KN656270">
    <property type="protein sequence ID" value="KHN23544.1"/>
    <property type="molecule type" value="Genomic_DNA"/>
</dbReference>
<sequence>MVESQVFQIYQLFATIPRNAQNLMLELQRDNHVSKDLRHLNSAFSVLDAK</sequence>
<gene>
    <name evidence="1" type="ORF">glysoja_029833</name>
</gene>
<proteinExistence type="predicted"/>
<dbReference type="AlphaFoldDB" id="A0A0B2QTY5"/>
<name>A0A0B2QTY5_GLYSO</name>
<reference evidence="1" key="1">
    <citation type="submission" date="2014-07" db="EMBL/GenBank/DDBJ databases">
        <title>Identification of a novel salt tolerance gene in wild soybean by whole-genome sequencing.</title>
        <authorList>
            <person name="Lam H.-M."/>
            <person name="Qi X."/>
            <person name="Li M.-W."/>
            <person name="Liu X."/>
            <person name="Xie M."/>
            <person name="Ni M."/>
            <person name="Xu X."/>
        </authorList>
    </citation>
    <scope>NUCLEOTIDE SEQUENCE [LARGE SCALE GENOMIC DNA]</scope>
    <source>
        <tissue evidence="1">Root</tissue>
    </source>
</reference>